<evidence type="ECO:0000256" key="13">
    <source>
        <dbReference type="RuleBase" id="RU366015"/>
    </source>
</evidence>
<evidence type="ECO:0000256" key="10">
    <source>
        <dbReference type="PIRSR" id="PIRSR601929-1"/>
    </source>
</evidence>
<dbReference type="Pfam" id="PF00190">
    <property type="entry name" value="Cupin_1"/>
    <property type="match status" value="1"/>
</dbReference>
<evidence type="ECO:0000256" key="12">
    <source>
        <dbReference type="PIRSR" id="PIRSR601929-3"/>
    </source>
</evidence>
<keyword evidence="5 13" id="KW-0964">Secreted</keyword>
<reference evidence="15 16" key="1">
    <citation type="journal article" date="2020" name="Mol. Plant">
        <title>The Chromosome-Based Rubber Tree Genome Provides New Insights into Spurge Genome Evolution and Rubber Biosynthesis.</title>
        <authorList>
            <person name="Liu J."/>
            <person name="Shi C."/>
            <person name="Shi C.C."/>
            <person name="Li W."/>
            <person name="Zhang Q.J."/>
            <person name="Zhang Y."/>
            <person name="Li K."/>
            <person name="Lu H.F."/>
            <person name="Shi C."/>
            <person name="Zhu S.T."/>
            <person name="Xiao Z.Y."/>
            <person name="Nan H."/>
            <person name="Yue Y."/>
            <person name="Zhu X.G."/>
            <person name="Wu Y."/>
            <person name="Hong X.N."/>
            <person name="Fan G.Y."/>
            <person name="Tong Y."/>
            <person name="Zhang D."/>
            <person name="Mao C.L."/>
            <person name="Liu Y.L."/>
            <person name="Hao S.J."/>
            <person name="Liu W.Q."/>
            <person name="Lv M.Q."/>
            <person name="Zhang H.B."/>
            <person name="Liu Y."/>
            <person name="Hu-Tang G.R."/>
            <person name="Wang J.P."/>
            <person name="Wang J.H."/>
            <person name="Sun Y.H."/>
            <person name="Ni S.B."/>
            <person name="Chen W.B."/>
            <person name="Zhang X.C."/>
            <person name="Jiao Y.N."/>
            <person name="Eichler E.E."/>
            <person name="Li G.H."/>
            <person name="Liu X."/>
            <person name="Gao L.Z."/>
        </authorList>
    </citation>
    <scope>NUCLEOTIDE SEQUENCE [LARGE SCALE GENOMIC DNA]</scope>
    <source>
        <strain evidence="16">cv. GT1</strain>
        <tissue evidence="15">Leaf</tissue>
    </source>
</reference>
<evidence type="ECO:0000256" key="11">
    <source>
        <dbReference type="PIRSR" id="PIRSR601929-2"/>
    </source>
</evidence>
<gene>
    <name evidence="15" type="ORF">GH714_041688</name>
</gene>
<feature type="binding site" evidence="10">
    <location>
        <position position="119"/>
    </location>
    <ligand>
        <name>oxalate</name>
        <dbReference type="ChEBI" id="CHEBI:30623"/>
    </ligand>
</feature>
<evidence type="ECO:0000256" key="1">
    <source>
        <dbReference type="ARBA" id="ARBA00003629"/>
    </source>
</evidence>
<dbReference type="PROSITE" id="PS00725">
    <property type="entry name" value="GERMIN"/>
    <property type="match status" value="1"/>
</dbReference>
<protein>
    <recommendedName>
        <fullName evidence="13">Germin-like protein</fullName>
    </recommendedName>
</protein>
<dbReference type="PANTHER" id="PTHR31238">
    <property type="entry name" value="GERMIN-LIKE PROTEIN SUBFAMILY 3 MEMBER 3"/>
    <property type="match status" value="1"/>
</dbReference>
<proteinExistence type="inferred from homology"/>
<dbReference type="FunFam" id="2.60.120.10:FF:000005">
    <property type="entry name" value="Germin-like protein subfamily 1 member 8"/>
    <property type="match status" value="1"/>
</dbReference>
<feature type="disulfide bond" evidence="12">
    <location>
        <begin position="32"/>
        <end position="49"/>
    </location>
</feature>
<dbReference type="Gene3D" id="2.60.120.10">
    <property type="entry name" value="Jelly Rolls"/>
    <property type="match status" value="1"/>
</dbReference>
<keyword evidence="13" id="KW-0732">Signal</keyword>
<feature type="binding site" evidence="11">
    <location>
        <position position="112"/>
    </location>
    <ligand>
        <name>Mn(2+)</name>
        <dbReference type="ChEBI" id="CHEBI:29035"/>
    </ligand>
</feature>
<dbReference type="AlphaFoldDB" id="A0A6A6MTI4"/>
<dbReference type="InterPro" id="IPR001929">
    <property type="entry name" value="Germin"/>
</dbReference>
<evidence type="ECO:0000256" key="4">
    <source>
        <dbReference type="ARBA" id="ARBA00022523"/>
    </source>
</evidence>
<evidence type="ECO:0000256" key="8">
    <source>
        <dbReference type="ARBA" id="ARBA00023180"/>
    </source>
</evidence>
<evidence type="ECO:0000256" key="3">
    <source>
        <dbReference type="ARBA" id="ARBA00007456"/>
    </source>
</evidence>
<dbReference type="SUPFAM" id="SSF51182">
    <property type="entry name" value="RmlC-like cupins"/>
    <property type="match status" value="1"/>
</dbReference>
<evidence type="ECO:0000256" key="2">
    <source>
        <dbReference type="ARBA" id="ARBA00004271"/>
    </source>
</evidence>
<dbReference type="GO" id="GO:0048046">
    <property type="term" value="C:apoplast"/>
    <property type="evidence" value="ECO:0007669"/>
    <property type="project" value="UniProtKB-SubCell"/>
</dbReference>
<evidence type="ECO:0000256" key="5">
    <source>
        <dbReference type="ARBA" id="ARBA00022525"/>
    </source>
</evidence>
<accession>A0A6A6MTI4</accession>
<keyword evidence="8" id="KW-0325">Glycoprotein</keyword>
<keyword evidence="7 12" id="KW-1015">Disulfide bond</keyword>
<feature type="binding site" evidence="10">
    <location>
        <position position="109"/>
    </location>
    <ligand>
        <name>oxalate</name>
        <dbReference type="ChEBI" id="CHEBI:30623"/>
    </ligand>
</feature>
<feature type="binding site" evidence="11">
    <location>
        <position position="119"/>
    </location>
    <ligand>
        <name>Mn(2+)</name>
        <dbReference type="ChEBI" id="CHEBI:29035"/>
    </ligand>
</feature>
<dbReference type="InterPro" id="IPR006045">
    <property type="entry name" value="Cupin_1"/>
</dbReference>
<evidence type="ECO:0000256" key="6">
    <source>
        <dbReference type="ARBA" id="ARBA00022723"/>
    </source>
</evidence>
<dbReference type="InterPro" id="IPR014710">
    <property type="entry name" value="RmlC-like_jellyroll"/>
</dbReference>
<evidence type="ECO:0000256" key="9">
    <source>
        <dbReference type="ARBA" id="ARBA00023211"/>
    </source>
</evidence>
<dbReference type="GO" id="GO:0030145">
    <property type="term" value="F:manganese ion binding"/>
    <property type="evidence" value="ECO:0007669"/>
    <property type="project" value="UniProtKB-UniRule"/>
</dbReference>
<keyword evidence="6 10" id="KW-0479">Metal-binding</keyword>
<dbReference type="PRINTS" id="PR00325">
    <property type="entry name" value="GERMIN"/>
</dbReference>
<feature type="domain" description="Cupin type-1" evidence="14">
    <location>
        <begin position="63"/>
        <end position="214"/>
    </location>
</feature>
<evidence type="ECO:0000313" key="15">
    <source>
        <dbReference type="EMBL" id="KAF2316347.1"/>
    </source>
</evidence>
<dbReference type="Proteomes" id="UP000467840">
    <property type="component" value="Chromosome 15"/>
</dbReference>
<comment type="function">
    <text evidence="1">May play a role in plant defense. Probably has no oxalate oxidase activity even if the active site is conserved.</text>
</comment>
<feature type="chain" id="PRO_5025714373" description="Germin-like protein" evidence="13">
    <location>
        <begin position="23"/>
        <end position="234"/>
    </location>
</feature>
<comment type="caution">
    <text evidence="15">The sequence shown here is derived from an EMBL/GenBank/DDBJ whole genome shotgun (WGS) entry which is preliminary data.</text>
</comment>
<evidence type="ECO:0000313" key="16">
    <source>
        <dbReference type="Proteomes" id="UP000467840"/>
    </source>
</evidence>
<sequence>MKVANFILALGVLALASSFAIAYDPSPLQDFCVATDDANSGVFVNGKFCKDPEHVTADDFFYSGLNVASETSKQLGARTNLLTVDSIPGLNTNGLSIVRIDYEANGGLNPPHHHPRASEILTVLEGTLYAGFISSNPAHRVFSKVLKAGDVFVFPLGLIHFQLNIGKTPAVAIAALNSQNPGVVTTANTVFGASPSLVPDVLTRAFHLDKDLVTKLQKQEWVNPSELDSYSNSY</sequence>
<keyword evidence="9 10" id="KW-0464">Manganese</keyword>
<dbReference type="EMBL" id="JAAGAX010000005">
    <property type="protein sequence ID" value="KAF2316347.1"/>
    <property type="molecule type" value="Genomic_DNA"/>
</dbReference>
<dbReference type="InterPro" id="IPR019780">
    <property type="entry name" value="Germin_Mn-BS"/>
</dbReference>
<dbReference type="InterPro" id="IPR011051">
    <property type="entry name" value="RmlC_Cupin_sf"/>
</dbReference>
<dbReference type="SMART" id="SM00835">
    <property type="entry name" value="Cupin_1"/>
    <property type="match status" value="1"/>
</dbReference>
<comment type="similarity">
    <text evidence="3 13">Belongs to the germin family.</text>
</comment>
<feature type="signal peptide" evidence="13">
    <location>
        <begin position="1"/>
        <end position="22"/>
    </location>
</feature>
<evidence type="ECO:0000259" key="14">
    <source>
        <dbReference type="SMART" id="SM00835"/>
    </source>
</evidence>
<keyword evidence="4 13" id="KW-0052">Apoplast</keyword>
<comment type="subcellular location">
    <subcellularLocation>
        <location evidence="2 13">Secreted</location>
        <location evidence="2 13">Extracellular space</location>
        <location evidence="2 13">Apoplast</location>
    </subcellularLocation>
</comment>
<feature type="binding site" evidence="11">
    <location>
        <position position="160"/>
    </location>
    <ligand>
        <name>Mn(2+)</name>
        <dbReference type="ChEBI" id="CHEBI:29035"/>
    </ligand>
</feature>
<name>A0A6A6MTI4_HEVBR</name>
<evidence type="ECO:0000256" key="7">
    <source>
        <dbReference type="ARBA" id="ARBA00023157"/>
    </source>
</evidence>
<feature type="binding site" evidence="10">
    <location>
        <position position="114"/>
    </location>
    <ligand>
        <name>oxalate</name>
        <dbReference type="ChEBI" id="CHEBI:30623"/>
    </ligand>
</feature>
<keyword evidence="16" id="KW-1185">Reference proteome</keyword>
<feature type="binding site" evidence="11">
    <location>
        <position position="114"/>
    </location>
    <ligand>
        <name>Mn(2+)</name>
        <dbReference type="ChEBI" id="CHEBI:29035"/>
    </ligand>
</feature>
<organism evidence="15 16">
    <name type="scientific">Hevea brasiliensis</name>
    <name type="common">Para rubber tree</name>
    <name type="synonym">Siphonia brasiliensis</name>
    <dbReference type="NCBI Taxonomy" id="3981"/>
    <lineage>
        <taxon>Eukaryota</taxon>
        <taxon>Viridiplantae</taxon>
        <taxon>Streptophyta</taxon>
        <taxon>Embryophyta</taxon>
        <taxon>Tracheophyta</taxon>
        <taxon>Spermatophyta</taxon>
        <taxon>Magnoliopsida</taxon>
        <taxon>eudicotyledons</taxon>
        <taxon>Gunneridae</taxon>
        <taxon>Pentapetalae</taxon>
        <taxon>rosids</taxon>
        <taxon>fabids</taxon>
        <taxon>Malpighiales</taxon>
        <taxon>Euphorbiaceae</taxon>
        <taxon>Crotonoideae</taxon>
        <taxon>Micrandreae</taxon>
        <taxon>Hevea</taxon>
    </lineage>
</organism>
<dbReference type="CDD" id="cd02241">
    <property type="entry name" value="cupin_OxOx"/>
    <property type="match status" value="1"/>
</dbReference>